<dbReference type="Pfam" id="PF01381">
    <property type="entry name" value="HTH_3"/>
    <property type="match status" value="1"/>
</dbReference>
<dbReference type="PANTHER" id="PTHR46797:SF23">
    <property type="entry name" value="HTH-TYPE TRANSCRIPTIONAL REGULATOR SUTR"/>
    <property type="match status" value="1"/>
</dbReference>
<dbReference type="Gene3D" id="1.10.260.40">
    <property type="entry name" value="lambda repressor-like DNA-binding domains"/>
    <property type="match status" value="1"/>
</dbReference>
<dbReference type="EMBL" id="JAESWB010000340">
    <property type="protein sequence ID" value="MBL4954452.1"/>
    <property type="molecule type" value="Genomic_DNA"/>
</dbReference>
<dbReference type="PROSITE" id="PS50943">
    <property type="entry name" value="HTH_CROC1"/>
    <property type="match status" value="1"/>
</dbReference>
<protein>
    <submittedName>
        <fullName evidence="5">Helix-turn-helix transcriptional regulator</fullName>
    </submittedName>
</protein>
<dbReference type="CDD" id="cd00093">
    <property type="entry name" value="HTH_XRE"/>
    <property type="match status" value="1"/>
</dbReference>
<evidence type="ECO:0000256" key="1">
    <source>
        <dbReference type="ARBA" id="ARBA00023015"/>
    </source>
</evidence>
<evidence type="ECO:0000313" key="5">
    <source>
        <dbReference type="EMBL" id="MBL4954452.1"/>
    </source>
</evidence>
<accession>A0ABS1TT57</accession>
<dbReference type="RefSeq" id="WP_202655701.1">
    <property type="nucleotide sequence ID" value="NZ_JAESWB010000340.1"/>
</dbReference>
<keyword evidence="3" id="KW-0804">Transcription</keyword>
<evidence type="ECO:0000256" key="3">
    <source>
        <dbReference type="ARBA" id="ARBA00023163"/>
    </source>
</evidence>
<proteinExistence type="predicted"/>
<keyword evidence="2" id="KW-0238">DNA-binding</keyword>
<dbReference type="InterPro" id="IPR010982">
    <property type="entry name" value="Lambda_DNA-bd_dom_sf"/>
</dbReference>
<dbReference type="PANTHER" id="PTHR46797">
    <property type="entry name" value="HTH-TYPE TRANSCRIPTIONAL REGULATOR"/>
    <property type="match status" value="1"/>
</dbReference>
<dbReference type="InterPro" id="IPR001387">
    <property type="entry name" value="Cro/C1-type_HTH"/>
</dbReference>
<keyword evidence="1" id="KW-0805">Transcription regulation</keyword>
<dbReference type="SMART" id="SM00530">
    <property type="entry name" value="HTH_XRE"/>
    <property type="match status" value="1"/>
</dbReference>
<gene>
    <name evidence="5" type="ORF">JK635_20035</name>
</gene>
<comment type="caution">
    <text evidence="5">The sequence shown here is derived from an EMBL/GenBank/DDBJ whole genome shotgun (WGS) entry which is preliminary data.</text>
</comment>
<organism evidence="5 6">
    <name type="scientific">Neobacillus paridis</name>
    <dbReference type="NCBI Taxonomy" id="2803862"/>
    <lineage>
        <taxon>Bacteria</taxon>
        <taxon>Bacillati</taxon>
        <taxon>Bacillota</taxon>
        <taxon>Bacilli</taxon>
        <taxon>Bacillales</taxon>
        <taxon>Bacillaceae</taxon>
        <taxon>Neobacillus</taxon>
    </lineage>
</organism>
<evidence type="ECO:0000313" key="6">
    <source>
        <dbReference type="Proteomes" id="UP000623967"/>
    </source>
</evidence>
<sequence>MIGEKIAEIRKQRGYSLTELAELANISKSYLSNIERNLNKNPSLKVVIKIAKVLKVDLLTLLKNGSDFETHIYIEKEWVEFVNELKEMGVEKEQLEQYKTLIEFIRWKNQQPE</sequence>
<evidence type="ECO:0000256" key="2">
    <source>
        <dbReference type="ARBA" id="ARBA00023125"/>
    </source>
</evidence>
<dbReference type="InterPro" id="IPR050807">
    <property type="entry name" value="TransReg_Diox_bact_type"/>
</dbReference>
<reference evidence="5 6" key="1">
    <citation type="submission" date="2021-01" db="EMBL/GenBank/DDBJ databases">
        <title>Genome public.</title>
        <authorList>
            <person name="Liu C."/>
            <person name="Sun Q."/>
        </authorList>
    </citation>
    <scope>NUCLEOTIDE SEQUENCE [LARGE SCALE GENOMIC DNA]</scope>
    <source>
        <strain evidence="5 6">YIM B02564</strain>
    </source>
</reference>
<evidence type="ECO:0000259" key="4">
    <source>
        <dbReference type="PROSITE" id="PS50943"/>
    </source>
</evidence>
<dbReference type="SUPFAM" id="SSF47413">
    <property type="entry name" value="lambda repressor-like DNA-binding domains"/>
    <property type="match status" value="1"/>
</dbReference>
<dbReference type="Proteomes" id="UP000623967">
    <property type="component" value="Unassembled WGS sequence"/>
</dbReference>
<name>A0ABS1TT57_9BACI</name>
<feature type="domain" description="HTH cro/C1-type" evidence="4">
    <location>
        <begin position="6"/>
        <end position="61"/>
    </location>
</feature>
<keyword evidence="6" id="KW-1185">Reference proteome</keyword>